<evidence type="ECO:0000256" key="8">
    <source>
        <dbReference type="ARBA" id="ARBA00034143"/>
    </source>
</evidence>
<dbReference type="PANTHER" id="PTHR23040:SF1">
    <property type="entry name" value="OUTER DYNEIN ARM-DOCKING COMPLEX SUBUNIT 4"/>
    <property type="match status" value="1"/>
</dbReference>
<evidence type="ECO:0000256" key="3">
    <source>
        <dbReference type="ARBA" id="ARBA00022737"/>
    </source>
</evidence>
<evidence type="ECO:0000256" key="6">
    <source>
        <dbReference type="ARBA" id="ARBA00023273"/>
    </source>
</evidence>
<evidence type="ECO:0000256" key="2">
    <source>
        <dbReference type="ARBA" id="ARBA00022490"/>
    </source>
</evidence>
<keyword evidence="2" id="KW-0963">Cytoplasm</keyword>
<evidence type="ECO:0000256" key="10">
    <source>
        <dbReference type="SAM" id="MobiDB-lite"/>
    </source>
</evidence>
<dbReference type="AlphaFoldDB" id="A0A7J7K5Q0"/>
<dbReference type="Proteomes" id="UP000593567">
    <property type="component" value="Unassembled WGS sequence"/>
</dbReference>
<feature type="region of interest" description="Disordered" evidence="10">
    <location>
        <begin position="484"/>
        <end position="542"/>
    </location>
</feature>
<keyword evidence="12" id="KW-1185">Reference proteome</keyword>
<protein>
    <recommendedName>
        <fullName evidence="7">Outer dynein arm-docking complex subunit 4</fullName>
    </recommendedName>
    <alternativeName>
        <fullName evidence="8">Tetratricopeptide repeat protein 25</fullName>
    </alternativeName>
</protein>
<dbReference type="InterPro" id="IPR011990">
    <property type="entry name" value="TPR-like_helical_dom_sf"/>
</dbReference>
<dbReference type="InterPro" id="IPR040111">
    <property type="entry name" value="ODAD4"/>
</dbReference>
<keyword evidence="5" id="KW-0206">Cytoskeleton</keyword>
<evidence type="ECO:0000256" key="5">
    <source>
        <dbReference type="ARBA" id="ARBA00023212"/>
    </source>
</evidence>
<dbReference type="SUPFAM" id="SSF48452">
    <property type="entry name" value="TPR-like"/>
    <property type="match status" value="1"/>
</dbReference>
<feature type="repeat" description="TPR" evidence="9">
    <location>
        <begin position="318"/>
        <end position="351"/>
    </location>
</feature>
<feature type="repeat" description="TPR" evidence="9">
    <location>
        <begin position="16"/>
        <end position="49"/>
    </location>
</feature>
<dbReference type="Pfam" id="PF13432">
    <property type="entry name" value="TPR_16"/>
    <property type="match status" value="1"/>
</dbReference>
<dbReference type="Pfam" id="PF13424">
    <property type="entry name" value="TPR_12"/>
    <property type="match status" value="1"/>
</dbReference>
<comment type="caution">
    <text evidence="11">The sequence shown here is derived from an EMBL/GenBank/DDBJ whole genome shotgun (WGS) entry which is preliminary data.</text>
</comment>
<name>A0A7J7K5Q0_BUGNE</name>
<reference evidence="11" key="1">
    <citation type="submission" date="2020-06" db="EMBL/GenBank/DDBJ databases">
        <title>Draft genome of Bugula neritina, a colonial animal packing powerful symbionts and potential medicines.</title>
        <authorList>
            <person name="Rayko M."/>
        </authorList>
    </citation>
    <scope>NUCLEOTIDE SEQUENCE [LARGE SCALE GENOMIC DNA]</scope>
    <source>
        <strain evidence="11">Kwan_BN1</strain>
    </source>
</reference>
<organism evidence="11 12">
    <name type="scientific">Bugula neritina</name>
    <name type="common">Brown bryozoan</name>
    <name type="synonym">Sertularia neritina</name>
    <dbReference type="NCBI Taxonomy" id="10212"/>
    <lineage>
        <taxon>Eukaryota</taxon>
        <taxon>Metazoa</taxon>
        <taxon>Spiralia</taxon>
        <taxon>Lophotrochozoa</taxon>
        <taxon>Bryozoa</taxon>
        <taxon>Gymnolaemata</taxon>
        <taxon>Cheilostomatida</taxon>
        <taxon>Flustrina</taxon>
        <taxon>Buguloidea</taxon>
        <taxon>Bugulidae</taxon>
        <taxon>Bugula</taxon>
    </lineage>
</organism>
<comment type="subcellular location">
    <subcellularLocation>
        <location evidence="1">Cytoplasm</location>
        <location evidence="1">Cytoskeleton</location>
        <location evidence="1">Cilium axoneme</location>
    </subcellularLocation>
</comment>
<sequence length="542" mass="61002">MYGGDEGSDNGPKGTYEIYRAEGDALFKQGNYRKAIESYTLALEVREGDRACLVARSKCHLQLGDNTTALDDAETSLGDDPEYHKGIFAKAEALYCKGEFELALVFYHRGNKLRPELQEFRLGIQKAREAIENSVGTPQAVTLTKDGDLSFFSKQDEKTKPKKPGASFTYGRATVQSEQKKRPPPKSGTDKTVKQLLGELYGDKEFLEKILKETDTSSKNGQQIYDLACDGLHYLDTRTDFWRQQKPMYSRKREKQERLRGKQKKGNHESYVINQLERIDREQVDEHYEDSLKRAQKTLTYVQNLNEKDISNYKEITANLYSCIGNAYLELGNYKKALVNHNKDLDIANENELADAKSRALDNLGRVHARSGEFAKAIEVWEDKLPMSKSALESTWLYHEIGRCYLESGRFEVARGYGEKALEAAYEAEDEEWKLHAGVLVSQSLVKLKDYKGAADSFEKTLNLAKSMGDEIAENAIKSALSDVNRKISQSDDQGKEAESGEPKPAETEAAKDEEPQASPAEEKQPTPPPQEEHAEGEEGTS</sequence>
<feature type="region of interest" description="Disordered" evidence="10">
    <location>
        <begin position="153"/>
        <end position="192"/>
    </location>
</feature>
<keyword evidence="4 9" id="KW-0802">TPR repeat</keyword>
<accession>A0A7J7K5Q0</accession>
<dbReference type="SMART" id="SM00028">
    <property type="entry name" value="TPR"/>
    <property type="match status" value="5"/>
</dbReference>
<evidence type="ECO:0000256" key="1">
    <source>
        <dbReference type="ARBA" id="ARBA00004430"/>
    </source>
</evidence>
<proteinExistence type="predicted"/>
<dbReference type="PROSITE" id="PS50005">
    <property type="entry name" value="TPR"/>
    <property type="match status" value="3"/>
</dbReference>
<dbReference type="OrthoDB" id="10268002at2759"/>
<evidence type="ECO:0000256" key="9">
    <source>
        <dbReference type="PROSITE-ProRule" id="PRU00339"/>
    </source>
</evidence>
<evidence type="ECO:0000256" key="4">
    <source>
        <dbReference type="ARBA" id="ARBA00022803"/>
    </source>
</evidence>
<dbReference type="InterPro" id="IPR019734">
    <property type="entry name" value="TPR_rpt"/>
</dbReference>
<dbReference type="EMBL" id="VXIV02001465">
    <property type="protein sequence ID" value="KAF6032938.1"/>
    <property type="molecule type" value="Genomic_DNA"/>
</dbReference>
<dbReference type="PANTHER" id="PTHR23040">
    <property type="match status" value="1"/>
</dbReference>
<dbReference type="FunFam" id="1.25.40.10:FF:000795">
    <property type="entry name" value="Tetratricopeptide repeat protein 25"/>
    <property type="match status" value="1"/>
</dbReference>
<feature type="compositionally biased region" description="Basic and acidic residues" evidence="10">
    <location>
        <begin position="484"/>
        <end position="525"/>
    </location>
</feature>
<keyword evidence="6" id="KW-0966">Cell projection</keyword>
<feature type="repeat" description="TPR" evidence="9">
    <location>
        <begin position="358"/>
        <end position="391"/>
    </location>
</feature>
<evidence type="ECO:0000313" key="11">
    <source>
        <dbReference type="EMBL" id="KAF6032938.1"/>
    </source>
</evidence>
<dbReference type="GO" id="GO:0005930">
    <property type="term" value="C:axoneme"/>
    <property type="evidence" value="ECO:0007669"/>
    <property type="project" value="UniProtKB-SubCell"/>
</dbReference>
<dbReference type="Gene3D" id="1.25.40.10">
    <property type="entry name" value="Tetratricopeptide repeat domain"/>
    <property type="match status" value="2"/>
</dbReference>
<gene>
    <name evidence="11" type="ORF">EB796_008734</name>
</gene>
<feature type="region of interest" description="Disordered" evidence="10">
    <location>
        <begin position="248"/>
        <end position="267"/>
    </location>
</feature>
<evidence type="ECO:0000313" key="12">
    <source>
        <dbReference type="Proteomes" id="UP000593567"/>
    </source>
</evidence>
<keyword evidence="3" id="KW-0677">Repeat</keyword>
<evidence type="ECO:0000256" key="7">
    <source>
        <dbReference type="ARBA" id="ARBA00034139"/>
    </source>
</evidence>